<accession>A0A0F6W703</accession>
<evidence type="ECO:0000313" key="3">
    <source>
        <dbReference type="Proteomes" id="UP000034883"/>
    </source>
</evidence>
<evidence type="ECO:0000313" key="2">
    <source>
        <dbReference type="EMBL" id="AKF08883.1"/>
    </source>
</evidence>
<dbReference type="EMBL" id="CP011125">
    <property type="protein sequence ID" value="AKF08883.1"/>
    <property type="molecule type" value="Genomic_DNA"/>
</dbReference>
<proteinExistence type="predicted"/>
<evidence type="ECO:0000259" key="1">
    <source>
        <dbReference type="Pfam" id="PF10124"/>
    </source>
</evidence>
<sequence>MTDIVDYSSKYAAANTAFIASFEALFGRPGQVLSDLICEKVPVSGMTLEAPFLGSGSTVREWVGSKRFEDLRAHGKSYPVKPYEKSIRLPALQVRHDTTGAIGRAIAREMGGAVAGYFEKPVFDMLYSNPSGFDGVALISGSHPYGAAGATQSNTTSNALSHSSFRAGIQAMQSWTMGNGEPLEMSPTHLVVGVDNEAIALEIAGIDKPVGVAGDGSLDSGTRVAAVTIRNVYEGRVTVVVSPRVRSGCWYLMDLSKPGLRPLVLGEARAPTPIPLDDEKTYSRFYRDEWVGSVEADFALGAGLWPTIYGKPS</sequence>
<dbReference type="InterPro" id="IPR018774">
    <property type="entry name" value="Phage_Mu_GpT"/>
</dbReference>
<feature type="domain" description="Bacteriophage Mu GpT" evidence="1">
    <location>
        <begin position="18"/>
        <end position="160"/>
    </location>
</feature>
<dbReference type="Pfam" id="PF10124">
    <property type="entry name" value="Mu-like_gpT"/>
    <property type="match status" value="2"/>
</dbReference>
<dbReference type="KEGG" id="samy:DB32_006032"/>
<gene>
    <name evidence="2" type="ORF">DB32_006032</name>
</gene>
<dbReference type="STRING" id="927083.DB32_006032"/>
<name>A0A0F6W703_9BACT</name>
<dbReference type="Proteomes" id="UP000034883">
    <property type="component" value="Chromosome"/>
</dbReference>
<keyword evidence="3" id="KW-1185">Reference proteome</keyword>
<feature type="domain" description="Bacteriophage Mu GpT" evidence="1">
    <location>
        <begin position="248"/>
        <end position="310"/>
    </location>
</feature>
<reference evidence="2 3" key="1">
    <citation type="submission" date="2015-03" db="EMBL/GenBank/DDBJ databases">
        <title>Genome assembly of Sandaracinus amylolyticus DSM 53668.</title>
        <authorList>
            <person name="Sharma G."/>
            <person name="Subramanian S."/>
        </authorList>
    </citation>
    <scope>NUCLEOTIDE SEQUENCE [LARGE SCALE GENOMIC DNA]</scope>
    <source>
        <strain evidence="2 3">DSM 53668</strain>
    </source>
</reference>
<dbReference type="RefSeq" id="WP_053235981.1">
    <property type="nucleotide sequence ID" value="NZ_CP011125.1"/>
</dbReference>
<protein>
    <submittedName>
        <fullName evidence="2">Putative major head subunit protein</fullName>
    </submittedName>
</protein>
<organism evidence="2 3">
    <name type="scientific">Sandaracinus amylolyticus</name>
    <dbReference type="NCBI Taxonomy" id="927083"/>
    <lineage>
        <taxon>Bacteria</taxon>
        <taxon>Pseudomonadati</taxon>
        <taxon>Myxococcota</taxon>
        <taxon>Polyangia</taxon>
        <taxon>Polyangiales</taxon>
        <taxon>Sandaracinaceae</taxon>
        <taxon>Sandaracinus</taxon>
    </lineage>
</organism>
<dbReference type="OrthoDB" id="9804833at2"/>
<dbReference type="AlphaFoldDB" id="A0A0F6W703"/>